<accession>A0A328HBV4</accession>
<protein>
    <recommendedName>
        <fullName evidence="1">Putative Flp pilus-assembly TadG-like N-terminal domain-containing protein</fullName>
    </recommendedName>
</protein>
<sequence>MRRLKPGQQDGERGAAGVLVAVMMLVLIGAGALAVDVGQIYSERAQLQNGADAGALGVAQACHKTGCTQAEAQAFADPLANSNTNDGDANVSEVDLSVPDQVTVRTTTKNGSSSVLAKLFASVLNAPAVSVGAHATASIEVPGSGGGFPLALSECQYDLTDAVATGILQQIRYKPGMGTCTSTSGHAIPGGFGWLNQNGGQCRATTDAEDNAAYDPGADYPNKPGENCDSVLQGWINTIQAGDEVLGVFPVYDNAGKGKGNGWFHIRGYATFQMVGWKFGGGSSGPRTYNNSPTPATACVDPCRSIIGKFKKFESIDAFEGNTGTGDDLGTVYIRLVN</sequence>
<evidence type="ECO:0000313" key="3">
    <source>
        <dbReference type="Proteomes" id="UP000249166"/>
    </source>
</evidence>
<dbReference type="EMBL" id="QLNP01000098">
    <property type="protein sequence ID" value="RAM36067.1"/>
    <property type="molecule type" value="Genomic_DNA"/>
</dbReference>
<dbReference type="InterPro" id="IPR028087">
    <property type="entry name" value="Tad_N"/>
</dbReference>
<evidence type="ECO:0000259" key="1">
    <source>
        <dbReference type="Pfam" id="PF13400"/>
    </source>
</evidence>
<dbReference type="AlphaFoldDB" id="A0A328HBV4"/>
<reference evidence="2 3" key="1">
    <citation type="submission" date="2018-04" db="EMBL/GenBank/DDBJ databases">
        <title>Bacteria isolated from cave deposits of Manipur.</title>
        <authorList>
            <person name="Sahoo D."/>
            <person name="Sarangthem I."/>
            <person name="Nandeibam J."/>
        </authorList>
    </citation>
    <scope>NUCLEOTIDE SEQUENCE [LARGE SCALE GENOMIC DNA]</scope>
    <source>
        <strain evidence="3">mrc11</strain>
    </source>
</reference>
<evidence type="ECO:0000313" key="2">
    <source>
        <dbReference type="EMBL" id="RAM36067.1"/>
    </source>
</evidence>
<gene>
    <name evidence="2" type="ORF">DBZ45_18145</name>
</gene>
<dbReference type="OrthoDB" id="5187898at2"/>
<name>A0A328HBV4_ARTGO</name>
<organism evidence="2 3">
    <name type="scientific">Arthrobacter globiformis</name>
    <dbReference type="NCBI Taxonomy" id="1665"/>
    <lineage>
        <taxon>Bacteria</taxon>
        <taxon>Bacillati</taxon>
        <taxon>Actinomycetota</taxon>
        <taxon>Actinomycetes</taxon>
        <taxon>Micrococcales</taxon>
        <taxon>Micrococcaceae</taxon>
        <taxon>Arthrobacter</taxon>
    </lineage>
</organism>
<dbReference type="Proteomes" id="UP000249166">
    <property type="component" value="Unassembled WGS sequence"/>
</dbReference>
<feature type="domain" description="Putative Flp pilus-assembly TadG-like N-terminal" evidence="1">
    <location>
        <begin position="14"/>
        <end position="61"/>
    </location>
</feature>
<comment type="caution">
    <text evidence="2">The sequence shown here is derived from an EMBL/GenBank/DDBJ whole genome shotgun (WGS) entry which is preliminary data.</text>
</comment>
<dbReference type="Pfam" id="PF13400">
    <property type="entry name" value="Tad"/>
    <property type="match status" value="1"/>
</dbReference>
<proteinExistence type="predicted"/>
<dbReference type="RefSeq" id="WP_111905221.1">
    <property type="nucleotide sequence ID" value="NZ_QLNP01000098.1"/>
</dbReference>